<dbReference type="AlphaFoldDB" id="A0A136JA36"/>
<keyword evidence="8" id="KW-1185">Reference proteome</keyword>
<evidence type="ECO:0000256" key="2">
    <source>
        <dbReference type="ARBA" id="ARBA00022692"/>
    </source>
</evidence>
<organism evidence="7 8">
    <name type="scientific">Microdochium bolleyi</name>
    <dbReference type="NCBI Taxonomy" id="196109"/>
    <lineage>
        <taxon>Eukaryota</taxon>
        <taxon>Fungi</taxon>
        <taxon>Dikarya</taxon>
        <taxon>Ascomycota</taxon>
        <taxon>Pezizomycotina</taxon>
        <taxon>Sordariomycetes</taxon>
        <taxon>Xylariomycetidae</taxon>
        <taxon>Xylariales</taxon>
        <taxon>Microdochiaceae</taxon>
        <taxon>Microdochium</taxon>
    </lineage>
</organism>
<evidence type="ECO:0000256" key="5">
    <source>
        <dbReference type="SAM" id="MobiDB-lite"/>
    </source>
</evidence>
<keyword evidence="4" id="KW-0472">Membrane</keyword>
<dbReference type="InterPro" id="IPR011701">
    <property type="entry name" value="MFS"/>
</dbReference>
<dbReference type="GO" id="GO:0022857">
    <property type="term" value="F:transmembrane transporter activity"/>
    <property type="evidence" value="ECO:0007669"/>
    <property type="project" value="InterPro"/>
</dbReference>
<dbReference type="Gene3D" id="1.20.1720.10">
    <property type="entry name" value="Multidrug resistance protein D"/>
    <property type="match status" value="1"/>
</dbReference>
<dbReference type="InParanoid" id="A0A136JA36"/>
<accession>A0A136JA36</accession>
<proteinExistence type="predicted"/>
<dbReference type="Pfam" id="PF07690">
    <property type="entry name" value="MFS_1"/>
    <property type="match status" value="1"/>
</dbReference>
<feature type="region of interest" description="Disordered" evidence="5">
    <location>
        <begin position="403"/>
        <end position="425"/>
    </location>
</feature>
<evidence type="ECO:0000313" key="7">
    <source>
        <dbReference type="EMBL" id="KXJ94049.1"/>
    </source>
</evidence>
<protein>
    <submittedName>
        <fullName evidence="7">Major facilitator superfamily domain-containing protein</fullName>
    </submittedName>
</protein>
<dbReference type="SUPFAM" id="SSF103473">
    <property type="entry name" value="MFS general substrate transporter"/>
    <property type="match status" value="1"/>
</dbReference>
<keyword evidence="3" id="KW-1133">Transmembrane helix</keyword>
<dbReference type="EMBL" id="KQ964247">
    <property type="protein sequence ID" value="KXJ94049.1"/>
    <property type="molecule type" value="Genomic_DNA"/>
</dbReference>
<dbReference type="Proteomes" id="UP000070501">
    <property type="component" value="Unassembled WGS sequence"/>
</dbReference>
<dbReference type="InterPro" id="IPR036259">
    <property type="entry name" value="MFS_trans_sf"/>
</dbReference>
<gene>
    <name evidence="7" type="ORF">Micbo1qcDRAFT_220653</name>
</gene>
<evidence type="ECO:0000256" key="4">
    <source>
        <dbReference type="ARBA" id="ARBA00023136"/>
    </source>
</evidence>
<feature type="compositionally biased region" description="Polar residues" evidence="5">
    <location>
        <begin position="412"/>
        <end position="425"/>
    </location>
</feature>
<keyword evidence="2" id="KW-0812">Transmembrane</keyword>
<dbReference type="PROSITE" id="PS50850">
    <property type="entry name" value="MFS"/>
    <property type="match status" value="1"/>
</dbReference>
<dbReference type="InterPro" id="IPR020846">
    <property type="entry name" value="MFS_dom"/>
</dbReference>
<comment type="subcellular location">
    <subcellularLocation>
        <location evidence="1">Membrane</location>
        <topology evidence="1">Multi-pass membrane protein</topology>
    </subcellularLocation>
</comment>
<feature type="domain" description="Major facilitator superfamily (MFS) profile" evidence="6">
    <location>
        <begin position="18"/>
        <end position="425"/>
    </location>
</feature>
<dbReference type="PANTHER" id="PTHR23501:SF43">
    <property type="entry name" value="MULTIDRUG TRANSPORTER, PUTATIVE (AFU_ORTHOLOGUE AFUA_6G03040)-RELATED"/>
    <property type="match status" value="1"/>
</dbReference>
<dbReference type="GO" id="GO:0005886">
    <property type="term" value="C:plasma membrane"/>
    <property type="evidence" value="ECO:0007669"/>
    <property type="project" value="TreeGrafter"/>
</dbReference>
<evidence type="ECO:0000313" key="8">
    <source>
        <dbReference type="Proteomes" id="UP000070501"/>
    </source>
</evidence>
<sequence>MTYTISCATRAALGRAANIGVLLFGLLFPSLDASIVNTSLLTISLDLHEFIKAPWVVISYFLAFVSLVIPFAKASDIWNPQRLLLWAWSLFTIGSLGSGLSTSIDQLIFFRALQGFGGSGMYSLAQVGLYAVFPAHRPQFSGACIAITLAISFVLGPVLGGTLTAFATWRWIFYIKCVFRCPCWIYLSILVILPERFQIVNHDGPLIAGVHLLPMLGTTALGSFLAGTICKKRILATVVLILSQFFQVIGVVLILTTLRSADAETKAQNGYQVILGLGIGLSLGSATLLTQSLVPSRHLAVGKGIVAQMQVFGGAVGIAVCSIVYNHTTDAKSELFNASDIELIKNNPVVQQFLPPSLQELTRRNFVESFNTDMTIIFAVALAASLSSLLTLDRALFPKGVSNHGDDHSHGNMGSSVELQSMNYH</sequence>
<name>A0A136JA36_9PEZI</name>
<dbReference type="OrthoDB" id="440553at2759"/>
<evidence type="ECO:0000259" key="6">
    <source>
        <dbReference type="PROSITE" id="PS50850"/>
    </source>
</evidence>
<evidence type="ECO:0000256" key="3">
    <source>
        <dbReference type="ARBA" id="ARBA00022989"/>
    </source>
</evidence>
<dbReference type="PANTHER" id="PTHR23501">
    <property type="entry name" value="MAJOR FACILITATOR SUPERFAMILY"/>
    <property type="match status" value="1"/>
</dbReference>
<evidence type="ECO:0000256" key="1">
    <source>
        <dbReference type="ARBA" id="ARBA00004141"/>
    </source>
</evidence>
<reference evidence="8" key="1">
    <citation type="submission" date="2016-02" db="EMBL/GenBank/DDBJ databases">
        <title>Draft genome sequence of Microdochium bolleyi, a fungal endophyte of beachgrass.</title>
        <authorList>
            <consortium name="DOE Joint Genome Institute"/>
            <person name="David A.S."/>
            <person name="May G."/>
            <person name="Haridas S."/>
            <person name="Lim J."/>
            <person name="Wang M."/>
            <person name="Labutti K."/>
            <person name="Lipzen A."/>
            <person name="Barry K."/>
            <person name="Grigoriev I.V."/>
        </authorList>
    </citation>
    <scope>NUCLEOTIDE SEQUENCE [LARGE SCALE GENOMIC DNA]</scope>
    <source>
        <strain evidence="8">J235TASD1</strain>
    </source>
</reference>
<dbReference type="STRING" id="196109.A0A136JA36"/>